<dbReference type="Proteomes" id="UP000198638">
    <property type="component" value="Unassembled WGS sequence"/>
</dbReference>
<name>A0A1H4CN89_9BURK</name>
<sequence length="97" mass="9566">MQYAFSMTSRMVTIAVTCAVLLCGLLFLLGVEIGVRFVAPAWSGADAAARSALPGVAAQPVAAVAAAPAVTPAAAPASTQSTYTGDVVSLPASSPTN</sequence>
<accession>A0A1H4CN89</accession>
<evidence type="ECO:0000313" key="2">
    <source>
        <dbReference type="EMBL" id="SEA61789.1"/>
    </source>
</evidence>
<evidence type="ECO:0000313" key="3">
    <source>
        <dbReference type="Proteomes" id="UP000198638"/>
    </source>
</evidence>
<dbReference type="AlphaFoldDB" id="A0A1H4CN89"/>
<protein>
    <submittedName>
        <fullName evidence="2">Uncharacterized protein</fullName>
    </submittedName>
</protein>
<dbReference type="RefSeq" id="WP_090531972.1">
    <property type="nucleotide sequence ID" value="NZ_FNRQ01000002.1"/>
</dbReference>
<feature type="region of interest" description="Disordered" evidence="1">
    <location>
        <begin position="73"/>
        <end position="97"/>
    </location>
</feature>
<evidence type="ECO:0000256" key="1">
    <source>
        <dbReference type="SAM" id="MobiDB-lite"/>
    </source>
</evidence>
<dbReference type="STRING" id="83784.SAMN05192564_102393"/>
<keyword evidence="3" id="KW-1185">Reference proteome</keyword>
<gene>
    <name evidence="2" type="ORF">SAMN05192564_102393</name>
</gene>
<dbReference type="EMBL" id="FNRQ01000002">
    <property type="protein sequence ID" value="SEA61789.1"/>
    <property type="molecule type" value="Genomic_DNA"/>
</dbReference>
<proteinExistence type="predicted"/>
<reference evidence="3" key="1">
    <citation type="submission" date="2016-10" db="EMBL/GenBank/DDBJ databases">
        <authorList>
            <person name="Varghese N."/>
            <person name="Submissions S."/>
        </authorList>
    </citation>
    <scope>NUCLEOTIDE SEQUENCE [LARGE SCALE GENOMIC DNA]</scope>
    <source>
        <strain evidence="3">LMG 24000</strain>
    </source>
</reference>
<organism evidence="2 3">
    <name type="scientific">Paraburkholderia sartisoli</name>
    <dbReference type="NCBI Taxonomy" id="83784"/>
    <lineage>
        <taxon>Bacteria</taxon>
        <taxon>Pseudomonadati</taxon>
        <taxon>Pseudomonadota</taxon>
        <taxon>Betaproteobacteria</taxon>
        <taxon>Burkholderiales</taxon>
        <taxon>Burkholderiaceae</taxon>
        <taxon>Paraburkholderia</taxon>
    </lineage>
</organism>